<feature type="transmembrane region" description="Helical" evidence="10">
    <location>
        <begin position="38"/>
        <end position="58"/>
    </location>
</feature>
<dbReference type="InterPro" id="IPR003557">
    <property type="entry name" value="Cyt_c_biogenesis_CcmC"/>
</dbReference>
<feature type="transmembrane region" description="Helical" evidence="10">
    <location>
        <begin position="182"/>
        <end position="199"/>
    </location>
</feature>
<evidence type="ECO:0000259" key="11">
    <source>
        <dbReference type="Pfam" id="PF01578"/>
    </source>
</evidence>
<reference evidence="12 13" key="1">
    <citation type="journal article" date="2020" name="Arch. Microbiol.">
        <title>The genome sequence of the giant phototrophic gammaproteobacterium Thiospirillum jenense gives insight into its physiological properties and phylogenetic relationships.</title>
        <authorList>
            <person name="Imhoff J.F."/>
            <person name="Meyer T.E."/>
            <person name="Kyndt J.A."/>
        </authorList>
    </citation>
    <scope>NUCLEOTIDE SEQUENCE [LARGE SCALE GENOMIC DNA]</scope>
    <source>
        <strain evidence="12 13">DSM 216</strain>
    </source>
</reference>
<keyword evidence="6" id="KW-0201">Cytochrome c-type biogenesis</keyword>
<feature type="transmembrane region" description="Helical" evidence="10">
    <location>
        <begin position="112"/>
        <end position="134"/>
    </location>
</feature>
<comment type="subcellular location">
    <subcellularLocation>
        <location evidence="2">Membrane</location>
        <topology evidence="2">Multi-pass membrane protein</topology>
    </subcellularLocation>
</comment>
<dbReference type="Proteomes" id="UP000548632">
    <property type="component" value="Unassembled WGS sequence"/>
</dbReference>
<dbReference type="GO" id="GO:0017004">
    <property type="term" value="P:cytochrome complex assembly"/>
    <property type="evidence" value="ECO:0007669"/>
    <property type="project" value="UniProtKB-KW"/>
</dbReference>
<evidence type="ECO:0000256" key="9">
    <source>
        <dbReference type="ARBA" id="ARBA00032940"/>
    </source>
</evidence>
<evidence type="ECO:0000256" key="3">
    <source>
        <dbReference type="ARBA" id="ARBA00005840"/>
    </source>
</evidence>
<dbReference type="AlphaFoldDB" id="A0A839HDX5"/>
<sequence length="271" mass="30846">MTTQLPTPSSSDAFVERPQRRWSHWASPATFYPLAGRLIPWFGSAAVLLIIASLYWGFFQTPDQLGGTNAQKEYYRIIFVHVPTAWMSMWLYIILAIWATIGLVFKTRLSFMMANAIAPTGALFTFAALWTGAFWGRTSWGTYWDWDPRLTSELILFFLYIGYSALHAAIDDYRRADRAASLLALVGLIMLPIIFWSINCPDPNQCAALHQRSSLGQIDQDILLAMLGMTLGFWCYSFAAVFMRLRGIILTREADTHWVRDLLLKQPQGVE</sequence>
<protein>
    <recommendedName>
        <fullName evidence="4">Heme exporter protein C</fullName>
    </recommendedName>
    <alternativeName>
        <fullName evidence="9">Cytochrome c-type biogenesis protein CcmC</fullName>
    </alternativeName>
</protein>
<organism evidence="12 13">
    <name type="scientific">Thiospirillum jenense</name>
    <dbReference type="NCBI Taxonomy" id="1653858"/>
    <lineage>
        <taxon>Bacteria</taxon>
        <taxon>Pseudomonadati</taxon>
        <taxon>Pseudomonadota</taxon>
        <taxon>Gammaproteobacteria</taxon>
        <taxon>Chromatiales</taxon>
        <taxon>Chromatiaceae</taxon>
        <taxon>Thiospirillum</taxon>
    </lineage>
</organism>
<evidence type="ECO:0000313" key="13">
    <source>
        <dbReference type="Proteomes" id="UP000548632"/>
    </source>
</evidence>
<evidence type="ECO:0000256" key="5">
    <source>
        <dbReference type="ARBA" id="ARBA00022692"/>
    </source>
</evidence>
<keyword evidence="7 10" id="KW-1133">Transmembrane helix</keyword>
<accession>A0A839HDX5</accession>
<proteinExistence type="inferred from homology"/>
<keyword evidence="8 10" id="KW-0472">Membrane</keyword>
<dbReference type="InterPro" id="IPR045062">
    <property type="entry name" value="Cyt_c_biogenesis_CcsA/CcmC"/>
</dbReference>
<comment type="similarity">
    <text evidence="3">Belongs to the CcmC/CycZ/HelC family.</text>
</comment>
<comment type="caution">
    <text evidence="12">The sequence shown here is derived from an EMBL/GenBank/DDBJ whole genome shotgun (WGS) entry which is preliminary data.</text>
</comment>
<dbReference type="PRINTS" id="PR01386">
    <property type="entry name" value="CCMCBIOGNSIS"/>
</dbReference>
<dbReference type="RefSeq" id="WP_182584732.1">
    <property type="nucleotide sequence ID" value="NZ_JABVCQ010000035.1"/>
</dbReference>
<dbReference type="InterPro" id="IPR002541">
    <property type="entry name" value="Cyt_c_assembly"/>
</dbReference>
<keyword evidence="5 10" id="KW-0812">Transmembrane</keyword>
<comment type="function">
    <text evidence="1">Required for the export of heme to the periplasm for the biogenesis of c-type cytochromes.</text>
</comment>
<dbReference type="Pfam" id="PF01578">
    <property type="entry name" value="Cytochrom_C_asm"/>
    <property type="match status" value="1"/>
</dbReference>
<evidence type="ECO:0000256" key="7">
    <source>
        <dbReference type="ARBA" id="ARBA00022989"/>
    </source>
</evidence>
<name>A0A839HDX5_9GAMM</name>
<dbReference type="PANTHER" id="PTHR30071:SF1">
    <property type="entry name" value="CYTOCHROME B_B6 PROTEIN-RELATED"/>
    <property type="match status" value="1"/>
</dbReference>
<evidence type="ECO:0000256" key="6">
    <source>
        <dbReference type="ARBA" id="ARBA00022748"/>
    </source>
</evidence>
<feature type="transmembrane region" description="Helical" evidence="10">
    <location>
        <begin position="78"/>
        <end position="105"/>
    </location>
</feature>
<keyword evidence="13" id="KW-1185">Reference proteome</keyword>
<evidence type="ECO:0000256" key="1">
    <source>
        <dbReference type="ARBA" id="ARBA00002442"/>
    </source>
</evidence>
<feature type="transmembrane region" description="Helical" evidence="10">
    <location>
        <begin position="154"/>
        <end position="170"/>
    </location>
</feature>
<dbReference type="GO" id="GO:0020037">
    <property type="term" value="F:heme binding"/>
    <property type="evidence" value="ECO:0007669"/>
    <property type="project" value="InterPro"/>
</dbReference>
<feature type="domain" description="Cytochrome c assembly protein" evidence="11">
    <location>
        <begin position="28"/>
        <end position="199"/>
    </location>
</feature>
<dbReference type="GO" id="GO:0015232">
    <property type="term" value="F:heme transmembrane transporter activity"/>
    <property type="evidence" value="ECO:0007669"/>
    <property type="project" value="InterPro"/>
</dbReference>
<evidence type="ECO:0000256" key="10">
    <source>
        <dbReference type="SAM" id="Phobius"/>
    </source>
</evidence>
<evidence type="ECO:0000256" key="8">
    <source>
        <dbReference type="ARBA" id="ARBA00023136"/>
    </source>
</evidence>
<dbReference type="PANTHER" id="PTHR30071">
    <property type="entry name" value="HEME EXPORTER PROTEIN C"/>
    <property type="match status" value="1"/>
</dbReference>
<gene>
    <name evidence="12" type="primary">ccsA</name>
    <name evidence="12" type="ORF">HUK38_12725</name>
</gene>
<dbReference type="EMBL" id="JABVCQ010000035">
    <property type="protein sequence ID" value="MBB1127083.1"/>
    <property type="molecule type" value="Genomic_DNA"/>
</dbReference>
<evidence type="ECO:0000313" key="12">
    <source>
        <dbReference type="EMBL" id="MBB1127083.1"/>
    </source>
</evidence>
<dbReference type="GO" id="GO:0005886">
    <property type="term" value="C:plasma membrane"/>
    <property type="evidence" value="ECO:0007669"/>
    <property type="project" value="TreeGrafter"/>
</dbReference>
<evidence type="ECO:0000256" key="4">
    <source>
        <dbReference type="ARBA" id="ARBA00016463"/>
    </source>
</evidence>
<evidence type="ECO:0000256" key="2">
    <source>
        <dbReference type="ARBA" id="ARBA00004141"/>
    </source>
</evidence>
<feature type="transmembrane region" description="Helical" evidence="10">
    <location>
        <begin position="222"/>
        <end position="242"/>
    </location>
</feature>